<reference evidence="2 3" key="1">
    <citation type="submission" date="2019-03" db="EMBL/GenBank/DDBJ databases">
        <title>First draft genome of Liparis tanakae, snailfish: a comprehensive survey of snailfish specific genes.</title>
        <authorList>
            <person name="Kim W."/>
            <person name="Song I."/>
            <person name="Jeong J.-H."/>
            <person name="Kim D."/>
            <person name="Kim S."/>
            <person name="Ryu S."/>
            <person name="Song J.Y."/>
            <person name="Lee S.K."/>
        </authorList>
    </citation>
    <scope>NUCLEOTIDE SEQUENCE [LARGE SCALE GENOMIC DNA]</scope>
    <source>
        <tissue evidence="2">Muscle</tissue>
    </source>
</reference>
<evidence type="ECO:0000313" key="3">
    <source>
        <dbReference type="Proteomes" id="UP000314294"/>
    </source>
</evidence>
<accession>A0A4Z2E070</accession>
<keyword evidence="3" id="KW-1185">Reference proteome</keyword>
<sequence>MTRGIWGNAGNASKRDRSGPRRGRLMLLPWIILCSSLCLAVEGQMKLSPET</sequence>
<name>A0A4Z2E070_9TELE</name>
<dbReference type="Proteomes" id="UP000314294">
    <property type="component" value="Unassembled WGS sequence"/>
</dbReference>
<comment type="caution">
    <text evidence="2">The sequence shown here is derived from an EMBL/GenBank/DDBJ whole genome shotgun (WGS) entry which is preliminary data.</text>
</comment>
<dbReference type="EMBL" id="SRLO01024179">
    <property type="protein sequence ID" value="TNN22108.1"/>
    <property type="molecule type" value="Genomic_DNA"/>
</dbReference>
<proteinExistence type="predicted"/>
<organism evidence="2 3">
    <name type="scientific">Liparis tanakae</name>
    <name type="common">Tanaka's snailfish</name>
    <dbReference type="NCBI Taxonomy" id="230148"/>
    <lineage>
        <taxon>Eukaryota</taxon>
        <taxon>Metazoa</taxon>
        <taxon>Chordata</taxon>
        <taxon>Craniata</taxon>
        <taxon>Vertebrata</taxon>
        <taxon>Euteleostomi</taxon>
        <taxon>Actinopterygii</taxon>
        <taxon>Neopterygii</taxon>
        <taxon>Teleostei</taxon>
        <taxon>Neoteleostei</taxon>
        <taxon>Acanthomorphata</taxon>
        <taxon>Eupercaria</taxon>
        <taxon>Perciformes</taxon>
        <taxon>Cottioidei</taxon>
        <taxon>Cottales</taxon>
        <taxon>Liparidae</taxon>
        <taxon>Liparis</taxon>
    </lineage>
</organism>
<evidence type="ECO:0000256" key="1">
    <source>
        <dbReference type="SAM" id="MobiDB-lite"/>
    </source>
</evidence>
<gene>
    <name evidence="2" type="ORF">EYF80_067779</name>
</gene>
<protein>
    <submittedName>
        <fullName evidence="2">Uncharacterized protein</fullName>
    </submittedName>
</protein>
<dbReference type="AlphaFoldDB" id="A0A4Z2E070"/>
<feature type="region of interest" description="Disordered" evidence="1">
    <location>
        <begin position="1"/>
        <end position="21"/>
    </location>
</feature>
<evidence type="ECO:0000313" key="2">
    <source>
        <dbReference type="EMBL" id="TNN22108.1"/>
    </source>
</evidence>